<name>A0A0C2JJC2_THEKT</name>
<gene>
    <name evidence="2" type="ORF">RF11_04086</name>
</gene>
<sequence>MNPGSIARTRTFSVPSNHFLRCRMKFDVNANMNIINMKAKKQEIEDEDVLSRNIASTSDASSNQSDIEGDISQDETPESEVKDLTDVVRFYRVHQLEALASGTGLVFMGHLTLPKIDKFGLFSSHAKSDSIVTIKNTINADLSQKPNLVWDRNVRSDIDVEFKPKDYLLVFCINFKRDLIEYITIIAYDIVNKKNINQLKEILMKNKN</sequence>
<protein>
    <submittedName>
        <fullName evidence="2">Uncharacterized protein</fullName>
    </submittedName>
</protein>
<feature type="compositionally biased region" description="Acidic residues" evidence="1">
    <location>
        <begin position="67"/>
        <end position="78"/>
    </location>
</feature>
<reference evidence="2 3" key="1">
    <citation type="journal article" date="2014" name="Genome Biol. Evol.">
        <title>The genome of the myxosporean Thelohanellus kitauei shows adaptations to nutrient acquisition within its fish host.</title>
        <authorList>
            <person name="Yang Y."/>
            <person name="Xiong J."/>
            <person name="Zhou Z."/>
            <person name="Huo F."/>
            <person name="Miao W."/>
            <person name="Ran C."/>
            <person name="Liu Y."/>
            <person name="Zhang J."/>
            <person name="Feng J."/>
            <person name="Wang M."/>
            <person name="Wang M."/>
            <person name="Wang L."/>
            <person name="Yao B."/>
        </authorList>
    </citation>
    <scope>NUCLEOTIDE SEQUENCE [LARGE SCALE GENOMIC DNA]</scope>
    <source>
        <strain evidence="2">Wuqing</strain>
    </source>
</reference>
<proteinExistence type="predicted"/>
<dbReference type="Proteomes" id="UP000031668">
    <property type="component" value="Unassembled WGS sequence"/>
</dbReference>
<organism evidence="2 3">
    <name type="scientific">Thelohanellus kitauei</name>
    <name type="common">Myxosporean</name>
    <dbReference type="NCBI Taxonomy" id="669202"/>
    <lineage>
        <taxon>Eukaryota</taxon>
        <taxon>Metazoa</taxon>
        <taxon>Cnidaria</taxon>
        <taxon>Myxozoa</taxon>
        <taxon>Myxosporea</taxon>
        <taxon>Bivalvulida</taxon>
        <taxon>Platysporina</taxon>
        <taxon>Myxobolidae</taxon>
        <taxon>Thelohanellus</taxon>
    </lineage>
</organism>
<feature type="region of interest" description="Disordered" evidence="1">
    <location>
        <begin position="55"/>
        <end position="80"/>
    </location>
</feature>
<comment type="caution">
    <text evidence="2">The sequence shown here is derived from an EMBL/GenBank/DDBJ whole genome shotgun (WGS) entry which is preliminary data.</text>
</comment>
<keyword evidence="3" id="KW-1185">Reference proteome</keyword>
<accession>A0A0C2JJC2</accession>
<dbReference type="EMBL" id="JWZT01002419">
    <property type="protein sequence ID" value="KII69493.1"/>
    <property type="molecule type" value="Genomic_DNA"/>
</dbReference>
<evidence type="ECO:0000313" key="2">
    <source>
        <dbReference type="EMBL" id="KII69493.1"/>
    </source>
</evidence>
<evidence type="ECO:0000313" key="3">
    <source>
        <dbReference type="Proteomes" id="UP000031668"/>
    </source>
</evidence>
<dbReference type="AlphaFoldDB" id="A0A0C2JJC2"/>
<dbReference type="OrthoDB" id="10472468at2759"/>
<evidence type="ECO:0000256" key="1">
    <source>
        <dbReference type="SAM" id="MobiDB-lite"/>
    </source>
</evidence>
<feature type="compositionally biased region" description="Polar residues" evidence="1">
    <location>
        <begin position="55"/>
        <end position="66"/>
    </location>
</feature>